<keyword evidence="2" id="KW-0812">Transmembrane</keyword>
<evidence type="ECO:0000256" key="1">
    <source>
        <dbReference type="SAM" id="MobiDB-lite"/>
    </source>
</evidence>
<keyword evidence="2" id="KW-1133">Transmembrane helix</keyword>
<proteinExistence type="predicted"/>
<evidence type="ECO:0000313" key="4">
    <source>
        <dbReference type="Proteomes" id="UP000031501"/>
    </source>
</evidence>
<keyword evidence="2" id="KW-0472">Membrane</keyword>
<protein>
    <recommendedName>
        <fullName evidence="5">PEGA domain-containing protein</fullName>
    </recommendedName>
</protein>
<sequence length="169" mass="17844">MSGTVVVHAEPPGGIRRAGTFRVVVDGVKAGQVKQGTTVRLPVPAGTHTVRVTGRDRTRSNTVTVEVAEGRDVLVTARGTGMVAFLALPFMVGAALPRGYGLALFLLTAVVVFAVPGLMFRVRDDGDPELRTTRPAPADGAGEEEHGGIGLWWESDPVLAKRFRRSSGS</sequence>
<gene>
    <name evidence="3" type="ORF">LK07_09645</name>
</gene>
<evidence type="ECO:0000313" key="3">
    <source>
        <dbReference type="EMBL" id="ASN24262.1"/>
    </source>
</evidence>
<feature type="transmembrane region" description="Helical" evidence="2">
    <location>
        <begin position="79"/>
        <end position="96"/>
    </location>
</feature>
<dbReference type="RefSeq" id="WP_039654456.1">
    <property type="nucleotide sequence ID" value="NZ_CP021080.1"/>
</dbReference>
<evidence type="ECO:0000256" key="2">
    <source>
        <dbReference type="SAM" id="Phobius"/>
    </source>
</evidence>
<dbReference type="OrthoDB" id="3874143at2"/>
<feature type="transmembrane region" description="Helical" evidence="2">
    <location>
        <begin position="102"/>
        <end position="122"/>
    </location>
</feature>
<dbReference type="EMBL" id="CP022433">
    <property type="protein sequence ID" value="ASN24262.1"/>
    <property type="molecule type" value="Genomic_DNA"/>
</dbReference>
<dbReference type="Proteomes" id="UP000031501">
    <property type="component" value="Chromosome"/>
</dbReference>
<dbReference type="KEGG" id="splu:LK06_008535"/>
<dbReference type="STRING" id="1355015.LK06_008535"/>
<organism evidence="3 4">
    <name type="scientific">Streptomyces pluripotens</name>
    <dbReference type="NCBI Taxonomy" id="1355015"/>
    <lineage>
        <taxon>Bacteria</taxon>
        <taxon>Bacillati</taxon>
        <taxon>Actinomycetota</taxon>
        <taxon>Actinomycetes</taxon>
        <taxon>Kitasatosporales</taxon>
        <taxon>Streptomycetaceae</taxon>
        <taxon>Streptomyces</taxon>
    </lineage>
</organism>
<keyword evidence="4" id="KW-1185">Reference proteome</keyword>
<accession>A0A221NWH5</accession>
<dbReference type="AlphaFoldDB" id="A0A221NWH5"/>
<name>A0A221NWH5_9ACTN</name>
<evidence type="ECO:0008006" key="5">
    <source>
        <dbReference type="Google" id="ProtNLM"/>
    </source>
</evidence>
<feature type="region of interest" description="Disordered" evidence="1">
    <location>
        <begin position="124"/>
        <end position="149"/>
    </location>
</feature>
<reference evidence="3 4" key="1">
    <citation type="submission" date="2017-07" db="EMBL/GenBank/DDBJ databases">
        <title>Genome sequence of Streptomyces pluripotens MUSC 137T.</title>
        <authorList>
            <person name="Ser H.-L."/>
            <person name="Lee L.-H."/>
        </authorList>
    </citation>
    <scope>NUCLEOTIDE SEQUENCE [LARGE SCALE GENOMIC DNA]</scope>
    <source>
        <strain evidence="3 4">MUSC 137</strain>
    </source>
</reference>